<dbReference type="EMBL" id="CP016808">
    <property type="protein sequence ID" value="ANY66291.1"/>
    <property type="molecule type" value="Genomic_DNA"/>
</dbReference>
<feature type="signal peptide" evidence="1">
    <location>
        <begin position="1"/>
        <end position="24"/>
    </location>
</feature>
<sequence>MKKTLYSAIMLTLLSGSIAGAAWADNYESNDTLSTAYKIPTQTVATPYGPSYWGGSAWSYLSSPTDVDYFTFRGHGKSVVLGSPSGYDYDLYAYDSAGNLVASSTNTSGTDTVLVDYDNVYFKVISKDGRYSDTAAYSVTFYKRDVWVP</sequence>
<feature type="chain" id="PRO_5008534912" evidence="1">
    <location>
        <begin position="25"/>
        <end position="149"/>
    </location>
</feature>
<dbReference type="RefSeq" id="WP_056032426.1">
    <property type="nucleotide sequence ID" value="NZ_CP016808.1"/>
</dbReference>
<organism evidence="2">
    <name type="scientific">Paenibacillus sp. BIHB 4019</name>
    <dbReference type="NCBI Taxonomy" id="1870819"/>
    <lineage>
        <taxon>Bacteria</taxon>
        <taxon>Bacillati</taxon>
        <taxon>Bacillota</taxon>
        <taxon>Bacilli</taxon>
        <taxon>Bacillales</taxon>
        <taxon>Paenibacillaceae</taxon>
        <taxon>Paenibacillus</taxon>
    </lineage>
</organism>
<proteinExistence type="predicted"/>
<evidence type="ECO:0000313" key="2">
    <source>
        <dbReference type="EMBL" id="ANY66291.1"/>
    </source>
</evidence>
<gene>
    <name evidence="2" type="ORF">BBD42_07285</name>
</gene>
<keyword evidence="1" id="KW-0732">Signal</keyword>
<dbReference type="AlphaFoldDB" id="A0A1B2DEZ9"/>
<evidence type="ECO:0000256" key="1">
    <source>
        <dbReference type="SAM" id="SignalP"/>
    </source>
</evidence>
<name>A0A1B2DEZ9_9BACL</name>
<reference evidence="2" key="1">
    <citation type="submission" date="2016-08" db="EMBL/GenBank/DDBJ databases">
        <title>Complete Genome Seqeunce of Paenibacillus sp. BIHB 4019 from tea rhizoplane.</title>
        <authorList>
            <person name="Thakur R."/>
            <person name="Swarnkar M.K."/>
            <person name="Gulati A."/>
        </authorList>
    </citation>
    <scope>NUCLEOTIDE SEQUENCE [LARGE SCALE GENOMIC DNA]</scope>
    <source>
        <strain evidence="2">BIHB4019</strain>
    </source>
</reference>
<protein>
    <submittedName>
        <fullName evidence="2">Uncharacterized protein</fullName>
    </submittedName>
</protein>
<accession>A0A1B2DEZ9</accession>
<dbReference type="Gene3D" id="2.60.120.380">
    <property type="match status" value="1"/>
</dbReference>